<gene>
    <name evidence="1" type="ORF">DNR46_33315</name>
</gene>
<dbReference type="AlphaFoldDB" id="A0A3M9X1G5"/>
<sequence length="128" mass="13771">MVGRVGHRNGRANLLGHRHQSISGGRDHRVARVFLTSCADMRDEGGVGAKRLKGSIGILVRAMVRQGEHPHAREFIPVGILPVAKVGRLEQLGVAGVEPRGLGAACRPSMRPMEDPMLMHIGADDRCA</sequence>
<evidence type="ECO:0000313" key="1">
    <source>
        <dbReference type="EMBL" id="RNJ41536.1"/>
    </source>
</evidence>
<name>A0A3M9X1G5_9HYPH</name>
<organism evidence="1 2">
    <name type="scientific">Mesorhizobium japonicum</name>
    <dbReference type="NCBI Taxonomy" id="2066070"/>
    <lineage>
        <taxon>Bacteria</taxon>
        <taxon>Pseudomonadati</taxon>
        <taxon>Pseudomonadota</taxon>
        <taxon>Alphaproteobacteria</taxon>
        <taxon>Hyphomicrobiales</taxon>
        <taxon>Phyllobacteriaceae</taxon>
        <taxon>Mesorhizobium</taxon>
    </lineage>
</organism>
<proteinExistence type="predicted"/>
<dbReference type="EMBL" id="QKOD01000018">
    <property type="protein sequence ID" value="RNJ41536.1"/>
    <property type="molecule type" value="Genomic_DNA"/>
</dbReference>
<evidence type="ECO:0000313" key="2">
    <source>
        <dbReference type="Proteomes" id="UP000275436"/>
    </source>
</evidence>
<accession>A0A3M9X1G5</accession>
<protein>
    <submittedName>
        <fullName evidence="1">Uncharacterized protein</fullName>
    </submittedName>
</protein>
<dbReference type="Proteomes" id="UP000275436">
    <property type="component" value="Unassembled WGS sequence"/>
</dbReference>
<comment type="caution">
    <text evidence="1">The sequence shown here is derived from an EMBL/GenBank/DDBJ whole genome shotgun (WGS) entry which is preliminary data.</text>
</comment>
<reference evidence="1 2" key="1">
    <citation type="journal article" date="2018" name="Mol. Plant Microbe Interact.">
        <title>Taxonomically Different Co-Microsymbionts of a Relict Legume, Oxytropis popoviana, Have Complementary Sets of Symbiotic Genes and Together Increase the Efficiency of Plant Nodulation.</title>
        <authorList>
            <person name="Safronova V."/>
            <person name="Belimov A."/>
            <person name="Sazanova A."/>
            <person name="Chirak E."/>
            <person name="Verkhozina A."/>
            <person name="Kuznetsova I."/>
            <person name="Andronov E."/>
            <person name="Puhalsky J."/>
            <person name="Tikhonovich I."/>
        </authorList>
    </citation>
    <scope>NUCLEOTIDE SEQUENCE [LARGE SCALE GENOMIC DNA]</scope>
    <source>
        <strain evidence="1 2">Opo-235</strain>
    </source>
</reference>